<dbReference type="CDD" id="cd11338">
    <property type="entry name" value="AmyAc_CMD"/>
    <property type="match status" value="1"/>
</dbReference>
<dbReference type="GO" id="GO:0004553">
    <property type="term" value="F:hydrolase activity, hydrolyzing O-glycosyl compounds"/>
    <property type="evidence" value="ECO:0007669"/>
    <property type="project" value="InterPro"/>
</dbReference>
<dbReference type="STRING" id="1890364.A0A2P6NWC0"/>
<dbReference type="SUPFAM" id="SSF51445">
    <property type="entry name" value="(Trans)glycosidases"/>
    <property type="match status" value="1"/>
</dbReference>
<reference evidence="4 5" key="1">
    <citation type="journal article" date="2018" name="Genome Biol. Evol.">
        <title>Multiple Roots of Fruiting Body Formation in Amoebozoa.</title>
        <authorList>
            <person name="Hillmann F."/>
            <person name="Forbes G."/>
            <person name="Novohradska S."/>
            <person name="Ferling I."/>
            <person name="Riege K."/>
            <person name="Groth M."/>
            <person name="Westermann M."/>
            <person name="Marz M."/>
            <person name="Spaller T."/>
            <person name="Winckler T."/>
            <person name="Schaap P."/>
            <person name="Glockner G."/>
        </authorList>
    </citation>
    <scope>NUCLEOTIDE SEQUENCE [LARGE SCALE GENOMIC DNA]</scope>
    <source>
        <strain evidence="4 5">Jena</strain>
    </source>
</reference>
<evidence type="ECO:0000313" key="4">
    <source>
        <dbReference type="EMBL" id="PRP88250.1"/>
    </source>
</evidence>
<dbReference type="SMART" id="SM00642">
    <property type="entry name" value="Aamy"/>
    <property type="match status" value="1"/>
</dbReference>
<comment type="caution">
    <text evidence="4">The sequence shown here is derived from an EMBL/GenBank/DDBJ whole genome shotgun (WGS) entry which is preliminary data.</text>
</comment>
<evidence type="ECO:0000256" key="2">
    <source>
        <dbReference type="ARBA" id="ARBA00023295"/>
    </source>
</evidence>
<dbReference type="PANTHER" id="PTHR10357:SF210">
    <property type="entry name" value="MALTODEXTRIN GLUCOSIDASE"/>
    <property type="match status" value="1"/>
</dbReference>
<dbReference type="CDD" id="cd02857">
    <property type="entry name" value="E_set_CDase_PDE_N"/>
    <property type="match status" value="1"/>
</dbReference>
<keyword evidence="2" id="KW-0326">Glycosidase</keyword>
<dbReference type="InterPro" id="IPR017853">
    <property type="entry name" value="GH"/>
</dbReference>
<dbReference type="InterPro" id="IPR004185">
    <property type="entry name" value="Glyco_hydro_13_lg-like_dom"/>
</dbReference>
<proteinExistence type="predicted"/>
<dbReference type="GO" id="GO:0005975">
    <property type="term" value="P:carbohydrate metabolic process"/>
    <property type="evidence" value="ECO:0007669"/>
    <property type="project" value="InterPro"/>
</dbReference>
<keyword evidence="1" id="KW-0378">Hydrolase</keyword>
<sequence length="638" mass="74388">MPVTARHDHTPYFTERLGANKGERVVIRLCTSLDVIQVRLKLLEYGEIAHKSTKEAKERWFEVKLPILSDRTRYAWNLTTRDDSLNLTMAGLHHTRKGYRSWYTYLAGHTSPEWIWSTVFYQIFPDRFCNGNDDLTVKTGEWIYNGRFVERIEWGSPITADGDIHGHYGGDLDGIRQKMSYLKELGVNGIWLNPIFKSPSNHRYDISDYRTVDPHLGENDIRVVLDGVFNHTGDECQLFVKAKESPESEERKMYTWKEKKEGELEYHAFFDVPTLPKIDYANEKTFDEFIDGKDSITRHWLRKGIDGWRLDVAHMIGANGTDEGNLEIHRRLRRAAKEEKKDSYVFGERFFDAEEALRGDGEDASMNYHGFGLPLMQWFARENGEFEPTKMEVGELMEILWESYHVLPPQIALSQYNLIDSHDVPRSLFRLKGNVDKLTSVLTVLFSFPGVPSLYYGTEIGLSQWRKGSMPWCRESMIWDEEKWNVGLQDRVKKLIRERKHQMSLQRGSLRFLLAEGDVLAFCREFNGVDGEYECSVCVTSRRGEEHKITLQMPIYGSLWSLKSVLECSWCSQNKYPDFRLFYENHWNRLWTYFKTCSGVALGQTQPQLETKAVQLYKDFLQLRTSEPTLHSAKCSEN</sequence>
<accession>A0A2P6NWC0</accession>
<evidence type="ECO:0000313" key="5">
    <source>
        <dbReference type="Proteomes" id="UP000241769"/>
    </source>
</evidence>
<dbReference type="InterPro" id="IPR006047">
    <property type="entry name" value="GH13_cat_dom"/>
</dbReference>
<dbReference type="OrthoDB" id="529758at2759"/>
<protein>
    <submittedName>
        <fullName evidence="4">Neopullulanase</fullName>
    </submittedName>
</protein>
<dbReference type="Gene3D" id="3.20.20.80">
    <property type="entry name" value="Glycosidases"/>
    <property type="match status" value="1"/>
</dbReference>
<dbReference type="EMBL" id="MDYQ01000012">
    <property type="protein sequence ID" value="PRP88250.1"/>
    <property type="molecule type" value="Genomic_DNA"/>
</dbReference>
<dbReference type="InParanoid" id="A0A2P6NWC0"/>
<name>A0A2P6NWC0_9EUKA</name>
<evidence type="ECO:0000256" key="1">
    <source>
        <dbReference type="ARBA" id="ARBA00022801"/>
    </source>
</evidence>
<organism evidence="4 5">
    <name type="scientific">Planoprotostelium fungivorum</name>
    <dbReference type="NCBI Taxonomy" id="1890364"/>
    <lineage>
        <taxon>Eukaryota</taxon>
        <taxon>Amoebozoa</taxon>
        <taxon>Evosea</taxon>
        <taxon>Variosea</taxon>
        <taxon>Cavosteliida</taxon>
        <taxon>Cavosteliaceae</taxon>
        <taxon>Planoprotostelium</taxon>
    </lineage>
</organism>
<dbReference type="Proteomes" id="UP000241769">
    <property type="component" value="Unassembled WGS sequence"/>
</dbReference>
<dbReference type="AlphaFoldDB" id="A0A2P6NWC0"/>
<gene>
    <name evidence="4" type="ORF">PROFUN_03359</name>
</gene>
<evidence type="ECO:0000259" key="3">
    <source>
        <dbReference type="SMART" id="SM00642"/>
    </source>
</evidence>
<keyword evidence="5" id="KW-1185">Reference proteome</keyword>
<feature type="domain" description="Glycosyl hydrolase family 13 catalytic" evidence="3">
    <location>
        <begin position="122"/>
        <end position="499"/>
    </location>
</feature>
<dbReference type="Pfam" id="PF00128">
    <property type="entry name" value="Alpha-amylase"/>
    <property type="match status" value="1"/>
</dbReference>
<dbReference type="PANTHER" id="PTHR10357">
    <property type="entry name" value="ALPHA-AMYLASE FAMILY MEMBER"/>
    <property type="match status" value="1"/>
</dbReference>